<gene>
    <name evidence="9" type="ORF">SAMN02745728_00029</name>
</gene>
<accession>A0A1M7RRD8</accession>
<keyword evidence="3" id="KW-0949">S-adenosyl-L-methionine</keyword>
<organism evidence="9 10">
    <name type="scientific">Desulfovibrio litoralis DSM 11393</name>
    <dbReference type="NCBI Taxonomy" id="1121455"/>
    <lineage>
        <taxon>Bacteria</taxon>
        <taxon>Pseudomonadati</taxon>
        <taxon>Thermodesulfobacteriota</taxon>
        <taxon>Desulfovibrionia</taxon>
        <taxon>Desulfovibrionales</taxon>
        <taxon>Desulfovibrionaceae</taxon>
        <taxon>Desulfovibrio</taxon>
    </lineage>
</organism>
<dbReference type="RefSeq" id="WP_084650519.1">
    <property type="nucleotide sequence ID" value="NZ_FRDI01000002.1"/>
</dbReference>
<evidence type="ECO:0000256" key="7">
    <source>
        <dbReference type="ARBA" id="ARBA00034078"/>
    </source>
</evidence>
<evidence type="ECO:0000259" key="8">
    <source>
        <dbReference type="PROSITE" id="PS51918"/>
    </source>
</evidence>
<evidence type="ECO:0000313" key="10">
    <source>
        <dbReference type="Proteomes" id="UP000186469"/>
    </source>
</evidence>
<dbReference type="CDD" id="cd01335">
    <property type="entry name" value="Radical_SAM"/>
    <property type="match status" value="1"/>
</dbReference>
<sequence length="397" mass="44460">MKVFNAKNGHGLNLKSEHFSDLSVLYEDFSFTLKDVLKEFSRSDILSALRQHRIDLPALIALLSQEAGTELEAMAKRASEQSLRQFGRTIQLFTPLYISNHCINRCVYCAFSSKNHLKRHKLSLSEIEKEAENIASTGLRQILVLTGDSPKFSSVAYIADAIKILSKYFSSVGVEIYALSQDEYKQLADAGCDSLTIYQETYNKSLYAKLHPAGPKKDYAFRLNAPERAARAGFRSVNIGALLGLGSWQEDVFMTAIHAEWLRQNFPHLELGISLPRMRPCYEDTKEATGGDIDTFQVQVVSDRDFVQALLALRLFLPEAGLSISTREEASFRDNLISLGVTRMSAGVSTAVGGHVVDTDDNIPQFEISDTRSVDEMVNSILKKGYQPVFNDWFGRY</sequence>
<dbReference type="GO" id="GO:0051539">
    <property type="term" value="F:4 iron, 4 sulfur cluster binding"/>
    <property type="evidence" value="ECO:0007669"/>
    <property type="project" value="UniProtKB-KW"/>
</dbReference>
<dbReference type="Pfam" id="PF04055">
    <property type="entry name" value="Radical_SAM"/>
    <property type="match status" value="1"/>
</dbReference>
<keyword evidence="2" id="KW-0004">4Fe-4S</keyword>
<dbReference type="SMART" id="SM00876">
    <property type="entry name" value="BATS"/>
    <property type="match status" value="1"/>
</dbReference>
<evidence type="ECO:0000256" key="1">
    <source>
        <dbReference type="ARBA" id="ARBA00001966"/>
    </source>
</evidence>
<dbReference type="STRING" id="1121455.SAMN02745728_00029"/>
<dbReference type="PANTHER" id="PTHR43583:SF1">
    <property type="entry name" value="2-IMINOACETATE SYNTHASE"/>
    <property type="match status" value="1"/>
</dbReference>
<keyword evidence="6" id="KW-0411">Iron-sulfur</keyword>
<dbReference type="PANTHER" id="PTHR43583">
    <property type="entry name" value="2-IMINOACETATE SYNTHASE"/>
    <property type="match status" value="1"/>
</dbReference>
<name>A0A1M7RRD8_9BACT</name>
<dbReference type="EMBL" id="FRDI01000002">
    <property type="protein sequence ID" value="SHN48682.1"/>
    <property type="molecule type" value="Genomic_DNA"/>
</dbReference>
<dbReference type="InterPro" id="IPR013785">
    <property type="entry name" value="Aldolase_TIM"/>
</dbReference>
<dbReference type="SMART" id="SM00729">
    <property type="entry name" value="Elp3"/>
    <property type="match status" value="1"/>
</dbReference>
<evidence type="ECO:0000256" key="4">
    <source>
        <dbReference type="ARBA" id="ARBA00022723"/>
    </source>
</evidence>
<dbReference type="SFLD" id="SFLDS00029">
    <property type="entry name" value="Radical_SAM"/>
    <property type="match status" value="1"/>
</dbReference>
<evidence type="ECO:0000256" key="6">
    <source>
        <dbReference type="ARBA" id="ARBA00023014"/>
    </source>
</evidence>
<feature type="domain" description="Radical SAM core" evidence="8">
    <location>
        <begin position="88"/>
        <end position="333"/>
    </location>
</feature>
<dbReference type="SFLD" id="SFLDG01060">
    <property type="entry name" value="BATS_domain_containing"/>
    <property type="match status" value="1"/>
</dbReference>
<protein>
    <submittedName>
        <fullName evidence="9">Tyrosine lyase ThiH</fullName>
    </submittedName>
</protein>
<dbReference type="GO" id="GO:0016829">
    <property type="term" value="F:lyase activity"/>
    <property type="evidence" value="ECO:0007669"/>
    <property type="project" value="UniProtKB-KW"/>
</dbReference>
<keyword evidence="10" id="KW-1185">Reference proteome</keyword>
<dbReference type="InterPro" id="IPR010722">
    <property type="entry name" value="BATS_dom"/>
</dbReference>
<evidence type="ECO:0000256" key="3">
    <source>
        <dbReference type="ARBA" id="ARBA00022691"/>
    </source>
</evidence>
<evidence type="ECO:0000313" key="9">
    <source>
        <dbReference type="EMBL" id="SHN48682.1"/>
    </source>
</evidence>
<dbReference type="Proteomes" id="UP000186469">
    <property type="component" value="Unassembled WGS sequence"/>
</dbReference>
<keyword evidence="4" id="KW-0479">Metal-binding</keyword>
<dbReference type="SUPFAM" id="SSF102114">
    <property type="entry name" value="Radical SAM enzymes"/>
    <property type="match status" value="1"/>
</dbReference>
<evidence type="ECO:0000256" key="5">
    <source>
        <dbReference type="ARBA" id="ARBA00023004"/>
    </source>
</evidence>
<reference evidence="9 10" key="1">
    <citation type="submission" date="2016-12" db="EMBL/GenBank/DDBJ databases">
        <authorList>
            <person name="Song W.-J."/>
            <person name="Kurnit D.M."/>
        </authorList>
    </citation>
    <scope>NUCLEOTIDE SEQUENCE [LARGE SCALE GENOMIC DNA]</scope>
    <source>
        <strain evidence="9 10">DSM 11393</strain>
    </source>
</reference>
<dbReference type="InterPro" id="IPR034428">
    <property type="entry name" value="ThiH/NoCL/HydG-like"/>
</dbReference>
<dbReference type="NCBIfam" id="TIGR02351">
    <property type="entry name" value="thiH"/>
    <property type="match status" value="1"/>
</dbReference>
<dbReference type="Pfam" id="PF06968">
    <property type="entry name" value="BATS"/>
    <property type="match status" value="1"/>
</dbReference>
<dbReference type="AlphaFoldDB" id="A0A1M7RRD8"/>
<keyword evidence="5" id="KW-0408">Iron</keyword>
<evidence type="ECO:0000256" key="2">
    <source>
        <dbReference type="ARBA" id="ARBA00022485"/>
    </source>
</evidence>
<keyword evidence="9" id="KW-0456">Lyase</keyword>
<dbReference type="PROSITE" id="PS51918">
    <property type="entry name" value="RADICAL_SAM"/>
    <property type="match status" value="1"/>
</dbReference>
<dbReference type="InterPro" id="IPR012726">
    <property type="entry name" value="ThiH"/>
</dbReference>
<dbReference type="GO" id="GO:0009228">
    <property type="term" value="P:thiamine biosynthetic process"/>
    <property type="evidence" value="ECO:0007669"/>
    <property type="project" value="InterPro"/>
</dbReference>
<dbReference type="OrthoDB" id="3320990at2"/>
<dbReference type="InterPro" id="IPR058240">
    <property type="entry name" value="rSAM_sf"/>
</dbReference>
<dbReference type="Gene3D" id="3.20.20.70">
    <property type="entry name" value="Aldolase class I"/>
    <property type="match status" value="1"/>
</dbReference>
<proteinExistence type="predicted"/>
<dbReference type="SFLD" id="SFLDF00301">
    <property type="entry name" value="2-iminoacetate_synthase_(ThiH)"/>
    <property type="match status" value="1"/>
</dbReference>
<dbReference type="GO" id="GO:0005506">
    <property type="term" value="F:iron ion binding"/>
    <property type="evidence" value="ECO:0007669"/>
    <property type="project" value="InterPro"/>
</dbReference>
<dbReference type="InterPro" id="IPR007197">
    <property type="entry name" value="rSAM"/>
</dbReference>
<dbReference type="InterPro" id="IPR006638">
    <property type="entry name" value="Elp3/MiaA/NifB-like_rSAM"/>
</dbReference>
<comment type="cofactor">
    <cofactor evidence="7">
        <name>[2Fe-2S] cluster</name>
        <dbReference type="ChEBI" id="CHEBI:190135"/>
    </cofactor>
</comment>
<dbReference type="SFLD" id="SFLDG01081">
    <property type="entry name" value="cleavage_of_the_Ca-Cb_bond_in"/>
    <property type="match status" value="1"/>
</dbReference>
<comment type="cofactor">
    <cofactor evidence="1">
        <name>[4Fe-4S] cluster</name>
        <dbReference type="ChEBI" id="CHEBI:49883"/>
    </cofactor>
</comment>